<gene>
    <name evidence="11" type="ORF">FNV43_RR18024</name>
</gene>
<dbReference type="InterPro" id="IPR016159">
    <property type="entry name" value="Cullin_repeat-like_dom_sf"/>
</dbReference>
<dbReference type="GO" id="GO:0006886">
    <property type="term" value="P:intracellular protein transport"/>
    <property type="evidence" value="ECO:0007669"/>
    <property type="project" value="InterPro"/>
</dbReference>
<evidence type="ECO:0000256" key="2">
    <source>
        <dbReference type="ARBA" id="ARBA00009936"/>
    </source>
</evidence>
<feature type="domain" description="Conserved oligomeric Golgi complex subunit 3 N-terminal" evidence="9">
    <location>
        <begin position="118"/>
        <end position="261"/>
    </location>
</feature>
<dbReference type="PANTHER" id="PTHR13302">
    <property type="entry name" value="CONSERVED OLIGOMERIC GOLGI COMPLEX COMPONENT 3"/>
    <property type="match status" value="1"/>
</dbReference>
<evidence type="ECO:0000256" key="7">
    <source>
        <dbReference type="ARBA" id="ARBA00023136"/>
    </source>
</evidence>
<evidence type="ECO:0000256" key="3">
    <source>
        <dbReference type="ARBA" id="ARBA00020976"/>
    </source>
</evidence>
<accession>A0A8K0DZY8</accession>
<name>A0A8K0DZY8_9ROSA</name>
<feature type="domain" description="Conserved oligomeric Golgi complex subunit 3 C-terminal" evidence="10">
    <location>
        <begin position="288"/>
        <end position="597"/>
    </location>
</feature>
<keyword evidence="5" id="KW-0653">Protein transport</keyword>
<dbReference type="OrthoDB" id="296793at2759"/>
<keyword evidence="7" id="KW-0472">Membrane</keyword>
<evidence type="ECO:0000256" key="5">
    <source>
        <dbReference type="ARBA" id="ARBA00022927"/>
    </source>
</evidence>
<evidence type="ECO:0000256" key="6">
    <source>
        <dbReference type="ARBA" id="ARBA00023034"/>
    </source>
</evidence>
<keyword evidence="12" id="KW-1185">Reference proteome</keyword>
<dbReference type="InterPro" id="IPR007265">
    <property type="entry name" value="COG_su3"/>
</dbReference>
<dbReference type="GO" id="GO:0005801">
    <property type="term" value="C:cis-Golgi network"/>
    <property type="evidence" value="ECO:0007669"/>
    <property type="project" value="InterPro"/>
</dbReference>
<dbReference type="Proteomes" id="UP000796880">
    <property type="component" value="Unassembled WGS sequence"/>
</dbReference>
<keyword evidence="4" id="KW-0813">Transport</keyword>
<evidence type="ECO:0000259" key="9">
    <source>
        <dbReference type="Pfam" id="PF04136"/>
    </source>
</evidence>
<dbReference type="InterPro" id="IPR048685">
    <property type="entry name" value="COG3_C"/>
</dbReference>
<protein>
    <recommendedName>
        <fullName evidence="3">Conserved oligomeric Golgi complex subunit 3</fullName>
    </recommendedName>
    <alternativeName>
        <fullName evidence="8">Component of oligomeric Golgi complex 3</fullName>
    </alternativeName>
</protein>
<organism evidence="11 12">
    <name type="scientific">Rhamnella rubrinervis</name>
    <dbReference type="NCBI Taxonomy" id="2594499"/>
    <lineage>
        <taxon>Eukaryota</taxon>
        <taxon>Viridiplantae</taxon>
        <taxon>Streptophyta</taxon>
        <taxon>Embryophyta</taxon>
        <taxon>Tracheophyta</taxon>
        <taxon>Spermatophyta</taxon>
        <taxon>Magnoliopsida</taxon>
        <taxon>eudicotyledons</taxon>
        <taxon>Gunneridae</taxon>
        <taxon>Pentapetalae</taxon>
        <taxon>rosids</taxon>
        <taxon>fabids</taxon>
        <taxon>Rosales</taxon>
        <taxon>Rhamnaceae</taxon>
        <taxon>rhamnoid group</taxon>
        <taxon>Rhamneae</taxon>
        <taxon>Rhamnella</taxon>
    </lineage>
</organism>
<comment type="caution">
    <text evidence="11">The sequence shown here is derived from an EMBL/GenBank/DDBJ whole genome shotgun (WGS) entry which is preliminary data.</text>
</comment>
<dbReference type="InterPro" id="IPR048320">
    <property type="entry name" value="COG3_N"/>
</dbReference>
<dbReference type="Pfam" id="PF20671">
    <property type="entry name" value="COG3_C"/>
    <property type="match status" value="1"/>
</dbReference>
<dbReference type="GO" id="GO:0000139">
    <property type="term" value="C:Golgi membrane"/>
    <property type="evidence" value="ECO:0007669"/>
    <property type="project" value="UniProtKB-SubCell"/>
</dbReference>
<reference evidence="11" key="1">
    <citation type="submission" date="2020-03" db="EMBL/GenBank/DDBJ databases">
        <title>A high-quality chromosome-level genome assembly of a woody plant with both climbing and erect habits, Rhamnella rubrinervis.</title>
        <authorList>
            <person name="Lu Z."/>
            <person name="Yang Y."/>
            <person name="Zhu X."/>
            <person name="Sun Y."/>
        </authorList>
    </citation>
    <scope>NUCLEOTIDE SEQUENCE</scope>
    <source>
        <strain evidence="11">BYM</strain>
        <tissue evidence="11">Leaf</tissue>
    </source>
</reference>
<dbReference type="PANTHER" id="PTHR13302:SF8">
    <property type="entry name" value="CONSERVED OLIGOMERIC GOLGI COMPLEX SUBUNIT 3"/>
    <property type="match status" value="1"/>
</dbReference>
<dbReference type="EMBL" id="VOIH02000008">
    <property type="protein sequence ID" value="KAF3439746.1"/>
    <property type="molecule type" value="Genomic_DNA"/>
</dbReference>
<dbReference type="AlphaFoldDB" id="A0A8K0DZY8"/>
<dbReference type="GO" id="GO:0017119">
    <property type="term" value="C:Golgi transport complex"/>
    <property type="evidence" value="ECO:0007669"/>
    <property type="project" value="TreeGrafter"/>
</dbReference>
<evidence type="ECO:0000259" key="10">
    <source>
        <dbReference type="Pfam" id="PF20671"/>
    </source>
</evidence>
<evidence type="ECO:0000313" key="12">
    <source>
        <dbReference type="Proteomes" id="UP000796880"/>
    </source>
</evidence>
<comment type="subcellular location">
    <subcellularLocation>
        <location evidence="1">Golgi apparatus membrane</location>
        <topology evidence="1">Peripheral membrane protein</topology>
    </subcellularLocation>
</comment>
<proteinExistence type="inferred from homology"/>
<evidence type="ECO:0000256" key="8">
    <source>
        <dbReference type="ARBA" id="ARBA00031339"/>
    </source>
</evidence>
<evidence type="ECO:0000256" key="4">
    <source>
        <dbReference type="ARBA" id="ARBA00022448"/>
    </source>
</evidence>
<keyword evidence="6" id="KW-0333">Golgi apparatus</keyword>
<dbReference type="GO" id="GO:0007030">
    <property type="term" value="P:Golgi organization"/>
    <property type="evidence" value="ECO:0007669"/>
    <property type="project" value="TreeGrafter"/>
</dbReference>
<evidence type="ECO:0000256" key="1">
    <source>
        <dbReference type="ARBA" id="ARBA00004395"/>
    </source>
</evidence>
<dbReference type="GO" id="GO:0006891">
    <property type="term" value="P:intra-Golgi vesicle-mediated transport"/>
    <property type="evidence" value="ECO:0007669"/>
    <property type="project" value="TreeGrafter"/>
</dbReference>
<dbReference type="SUPFAM" id="SSF74788">
    <property type="entry name" value="Cullin repeat-like"/>
    <property type="match status" value="1"/>
</dbReference>
<sequence>MATRSSPSTGLPKSGGAISKGYNFVSHWEQNAPLSEQQQAAILTLSHAVAERPCPHKLAQDHISRQNSGLSVSTKGNALGLEGSGTIEAVLVNTNQFYKWFTDLETAMKSETEEKYRQYVKTLTDRIQTCDGILHQVDDTLDLFNELQLQHQAVATKTKTLHDACDRLVIEKQRLIEFAEALRSKLNYFDELENISTNFYSPNMNVVNENFLPLLKRLDDCISYVESNPQYAESIVYLVKFQQLQSRALGMIRSHVLSVLKSASSQVQAAIRSSARSKASLSEGVEASVIYVRFKAAASELKPVLEEIESRSSRKEYMQILSECHKLYCEQRLSLVKGIVHQRISEFTKKESLSSLTRSGCAYLMQVCQLEHQLFDHFFPSSSEDVSSLAPLIDPLSTYLYDTLRPKLIHETNIDFLCELVDILKVEVLGEQLSRRSESLAGLRPTLQRILADVHERLTFRARTHIRDEIANYLPLDEDLDYPAKLEQSIEQTPETTSADQNPDASKSWYPPLEKTLSCLSKLYRCLEPTVFTGLAQEAVEVCSVSIQKASKLIVKRSSPMDGQLFLIKHLLILREQIAPFNIEFLVTHKELDFSHLLEHLRRILRGQASLFDWSRSTSLARTLSPRILESQIDAKKELEKSLKATCEEFIMSVTKLVVDPMLSFVTKVTAVKVALSTGSQNQKLESVMAKPLKDQAFASPDKVAELVEKVRTAIQQELPIVMAKMKLYLQNPSTRTILFKPIKTNIVEAHVQVQKMLKAEYSPEEIQNIINMPSIQDLQAQLDNLL</sequence>
<evidence type="ECO:0000313" key="11">
    <source>
        <dbReference type="EMBL" id="KAF3439746.1"/>
    </source>
</evidence>
<dbReference type="Pfam" id="PF04136">
    <property type="entry name" value="COG3_N"/>
    <property type="match status" value="1"/>
</dbReference>
<comment type="similarity">
    <text evidence="2">Belongs to the COG3 family.</text>
</comment>